<proteinExistence type="predicted"/>
<dbReference type="Proteomes" id="UP000298125">
    <property type="component" value="Unassembled WGS sequence"/>
</dbReference>
<dbReference type="AlphaFoldDB" id="A0A4R9JKF5"/>
<comment type="caution">
    <text evidence="1">The sequence shown here is derived from an EMBL/GenBank/DDBJ whole genome shotgun (WGS) entry which is preliminary data.</text>
</comment>
<evidence type="ECO:0008006" key="3">
    <source>
        <dbReference type="Google" id="ProtNLM"/>
    </source>
</evidence>
<accession>A0A4R9JKF5</accession>
<dbReference type="EMBL" id="RQGA01000001">
    <property type="protein sequence ID" value="TGL45976.1"/>
    <property type="molecule type" value="Genomic_DNA"/>
</dbReference>
<sequence length="93" mass="11288">MRAYILSYDRNPSKYDYKSIHSKITKNPMIKNWSHYLNSSYILISENNVNELSDYIRKVMPKHRFLLLEVDLRKSNGWLPQEAWDWINKNKIL</sequence>
<dbReference type="OrthoDB" id="2656750at2"/>
<evidence type="ECO:0000313" key="2">
    <source>
        <dbReference type="Proteomes" id="UP000298125"/>
    </source>
</evidence>
<keyword evidence="2" id="KW-1185">Reference proteome</keyword>
<reference evidence="1" key="1">
    <citation type="journal article" date="2019" name="PLoS Negl. Trop. Dis.">
        <title>Revisiting the worldwide diversity of Leptospira species in the environment.</title>
        <authorList>
            <person name="Vincent A.T."/>
            <person name="Schiettekatte O."/>
            <person name="Bourhy P."/>
            <person name="Veyrier F.J."/>
            <person name="Picardeau M."/>
        </authorList>
    </citation>
    <scope>NUCLEOTIDE SEQUENCE [LARGE SCALE GENOMIC DNA]</scope>
    <source>
        <strain evidence="1">201702692</strain>
    </source>
</reference>
<protein>
    <recommendedName>
        <fullName evidence="3">SinR family protein</fullName>
    </recommendedName>
</protein>
<name>A0A4R9JKF5_9LEPT</name>
<dbReference type="RefSeq" id="WP_135575419.1">
    <property type="nucleotide sequence ID" value="NZ_RQGA01000001.1"/>
</dbReference>
<evidence type="ECO:0000313" key="1">
    <source>
        <dbReference type="EMBL" id="TGL45976.1"/>
    </source>
</evidence>
<gene>
    <name evidence="1" type="ORF">EHQ49_00900</name>
</gene>
<organism evidence="1 2">
    <name type="scientific">Leptospira perdikensis</name>
    <dbReference type="NCBI Taxonomy" id="2484948"/>
    <lineage>
        <taxon>Bacteria</taxon>
        <taxon>Pseudomonadati</taxon>
        <taxon>Spirochaetota</taxon>
        <taxon>Spirochaetia</taxon>
        <taxon>Leptospirales</taxon>
        <taxon>Leptospiraceae</taxon>
        <taxon>Leptospira</taxon>
    </lineage>
</organism>